<evidence type="ECO:0000313" key="2">
    <source>
        <dbReference type="Proteomes" id="UP001597347"/>
    </source>
</evidence>
<dbReference type="SUPFAM" id="SSF53756">
    <property type="entry name" value="UDP-Glycosyltransferase/glycogen phosphorylase"/>
    <property type="match status" value="1"/>
</dbReference>
<sequence>MSAPVRVALVTPNFENNSLGRTWCLWALSRALGWRTEVVGVKGSALWAPLAGSPFADDCVVPASADRAAALPAVRAAIGRADLVIAVKPLVPSLGVALAERDGTPLLADVDDPDVEVRTTWRPPLERLRRPGFLPSRRAVTALGAAVREVPRIVSNPVLQRMYGGEVIPHVRAAGPEPTWAERDEPVVRFVGSVRGHKGVDVLRVAAARAGVALEVTAAPPSDASAGERWLGTTTLAEGEALVRGADVVAVPSLPTLWTPAQLPAKLVDAMIAGRAIVASAAEPVVWALGGTGMTVPPGEVEALAEAIRGLRDPVRRRELGAAARERALERFTIDAVAPAFERAAHAAMTTAVPA</sequence>
<dbReference type="PANTHER" id="PTHR12526:SF636">
    <property type="entry name" value="BLL3647 PROTEIN"/>
    <property type="match status" value="1"/>
</dbReference>
<comment type="caution">
    <text evidence="1">The sequence shown here is derived from an EMBL/GenBank/DDBJ whole genome shotgun (WGS) entry which is preliminary data.</text>
</comment>
<dbReference type="PANTHER" id="PTHR12526">
    <property type="entry name" value="GLYCOSYLTRANSFERASE"/>
    <property type="match status" value="1"/>
</dbReference>
<reference evidence="2" key="1">
    <citation type="journal article" date="2019" name="Int. J. Syst. Evol. Microbiol.">
        <title>The Global Catalogue of Microorganisms (GCM) 10K type strain sequencing project: providing services to taxonomists for standard genome sequencing and annotation.</title>
        <authorList>
            <consortium name="The Broad Institute Genomics Platform"/>
            <consortium name="The Broad Institute Genome Sequencing Center for Infectious Disease"/>
            <person name="Wu L."/>
            <person name="Ma J."/>
        </authorList>
    </citation>
    <scope>NUCLEOTIDE SEQUENCE [LARGE SCALE GENOMIC DNA]</scope>
    <source>
        <strain evidence="2">CGMCC 1.12471</strain>
    </source>
</reference>
<evidence type="ECO:0000313" key="1">
    <source>
        <dbReference type="EMBL" id="MFD1720817.1"/>
    </source>
</evidence>
<keyword evidence="2" id="KW-1185">Reference proteome</keyword>
<gene>
    <name evidence="1" type="ORF">ACFSBI_04585</name>
</gene>
<proteinExistence type="predicted"/>
<accession>A0ABW4LCM4</accession>
<dbReference type="CDD" id="cd03801">
    <property type="entry name" value="GT4_PimA-like"/>
    <property type="match status" value="1"/>
</dbReference>
<keyword evidence="1" id="KW-0328">Glycosyltransferase</keyword>
<dbReference type="EMBL" id="JBHUEA010000005">
    <property type="protein sequence ID" value="MFD1720817.1"/>
    <property type="molecule type" value="Genomic_DNA"/>
</dbReference>
<dbReference type="Proteomes" id="UP001597347">
    <property type="component" value="Unassembled WGS sequence"/>
</dbReference>
<dbReference type="RefSeq" id="WP_377932499.1">
    <property type="nucleotide sequence ID" value="NZ_JBHUEA010000005.1"/>
</dbReference>
<keyword evidence="1" id="KW-0808">Transferase</keyword>
<dbReference type="Gene3D" id="3.40.50.2000">
    <property type="entry name" value="Glycogen Phosphorylase B"/>
    <property type="match status" value="2"/>
</dbReference>
<dbReference type="EC" id="2.4.-.-" evidence="1"/>
<dbReference type="GO" id="GO:0016757">
    <property type="term" value="F:glycosyltransferase activity"/>
    <property type="evidence" value="ECO:0007669"/>
    <property type="project" value="UniProtKB-KW"/>
</dbReference>
<dbReference type="Pfam" id="PF13692">
    <property type="entry name" value="Glyco_trans_1_4"/>
    <property type="match status" value="1"/>
</dbReference>
<protein>
    <submittedName>
        <fullName evidence="1">Glycosyltransferase family 4 protein</fullName>
        <ecNumber evidence="1">2.4.-.-</ecNumber>
    </submittedName>
</protein>
<name>A0ABW4LCM4_9MICO</name>
<organism evidence="1 2">
    <name type="scientific">Amnibacterium endophyticum</name>
    <dbReference type="NCBI Taxonomy" id="2109337"/>
    <lineage>
        <taxon>Bacteria</taxon>
        <taxon>Bacillati</taxon>
        <taxon>Actinomycetota</taxon>
        <taxon>Actinomycetes</taxon>
        <taxon>Micrococcales</taxon>
        <taxon>Microbacteriaceae</taxon>
        <taxon>Amnibacterium</taxon>
    </lineage>
</organism>